<dbReference type="InParanoid" id="A0A136IS83"/>
<dbReference type="InterPro" id="IPR051013">
    <property type="entry name" value="MBL_superfamily_lactonases"/>
</dbReference>
<reference evidence="7 8" key="1">
    <citation type="submission" date="2016-02" db="EMBL/GenBank/DDBJ databases">
        <title>Draft genome sequence of Microdochium bolleyi, a fungal endophyte of beachgrass.</title>
        <authorList>
            <consortium name="DOE Joint Genome Institute"/>
            <person name="David A.S."/>
            <person name="May G."/>
            <person name="Haridas S."/>
            <person name="Lim J."/>
            <person name="Wang M."/>
            <person name="Labutti K."/>
            <person name="Lipzen A."/>
            <person name="Barry K."/>
            <person name="Grigoriev I.V."/>
        </authorList>
    </citation>
    <scope>NUCLEOTIDE SEQUENCE [LARGE SCALE GENOMIC DNA]</scope>
    <source>
        <strain evidence="7 8">J235TASD1</strain>
    </source>
</reference>
<dbReference type="PANTHER" id="PTHR42978:SF2">
    <property type="entry name" value="102 KBASES UNSTABLE REGION: FROM 1 TO 119443"/>
    <property type="match status" value="1"/>
</dbReference>
<name>A0A136IS83_9PEZI</name>
<evidence type="ECO:0000259" key="6">
    <source>
        <dbReference type="Pfam" id="PF00753"/>
    </source>
</evidence>
<dbReference type="CDD" id="cd07730">
    <property type="entry name" value="metallo-hydrolase-like_MBL-fold"/>
    <property type="match status" value="1"/>
</dbReference>
<comment type="cofactor">
    <cofactor evidence="1">
        <name>Zn(2+)</name>
        <dbReference type="ChEBI" id="CHEBI:29105"/>
    </cofactor>
</comment>
<organism evidence="7 8">
    <name type="scientific">Microdochium bolleyi</name>
    <dbReference type="NCBI Taxonomy" id="196109"/>
    <lineage>
        <taxon>Eukaryota</taxon>
        <taxon>Fungi</taxon>
        <taxon>Dikarya</taxon>
        <taxon>Ascomycota</taxon>
        <taxon>Pezizomycotina</taxon>
        <taxon>Sordariomycetes</taxon>
        <taxon>Xylariomycetidae</taxon>
        <taxon>Xylariales</taxon>
        <taxon>Microdochiaceae</taxon>
        <taxon>Microdochium</taxon>
    </lineage>
</organism>
<keyword evidence="3" id="KW-0479">Metal-binding</keyword>
<evidence type="ECO:0000256" key="3">
    <source>
        <dbReference type="ARBA" id="ARBA00022723"/>
    </source>
</evidence>
<evidence type="ECO:0000256" key="4">
    <source>
        <dbReference type="ARBA" id="ARBA00022801"/>
    </source>
</evidence>
<dbReference type="GO" id="GO:0046872">
    <property type="term" value="F:metal ion binding"/>
    <property type="evidence" value="ECO:0007669"/>
    <property type="project" value="UniProtKB-KW"/>
</dbReference>
<proteinExistence type="inferred from homology"/>
<dbReference type="STRING" id="196109.A0A136IS83"/>
<keyword evidence="4" id="KW-0378">Hydrolase</keyword>
<evidence type="ECO:0000256" key="1">
    <source>
        <dbReference type="ARBA" id="ARBA00001947"/>
    </source>
</evidence>
<evidence type="ECO:0000256" key="5">
    <source>
        <dbReference type="ARBA" id="ARBA00022833"/>
    </source>
</evidence>
<dbReference type="Proteomes" id="UP000070501">
    <property type="component" value="Unassembled WGS sequence"/>
</dbReference>
<evidence type="ECO:0000256" key="2">
    <source>
        <dbReference type="ARBA" id="ARBA00007749"/>
    </source>
</evidence>
<sequence>MAPIADTIPALEILEQRATGYASVSALRGGVFTIPVRLFVSGVPAGETALVPSLSFLLVEQTSDQDAKPRTVLFDLGLRRDISRYTPAIQRHLINRQPLDASHDVLKSLQIAKFSPDAVDEVILSHVHWDHIGTPTDFPQARFIVGAGSLALLAAQGDTHLSHSNFQHDLLRDLDVCELSDPRTDQAEQDRSTEWTGVAGLRIHDLHGNGIMYAVDSPGHLTGHIALLARRGSRSWVLLIGDACHDLRLLTGEKQIAEWQDSEGRTCCIHADKEQATETLRRFGKLKSEAEAVGFDLDIVFAHDRLWAEGHPEAFLPGSI</sequence>
<feature type="domain" description="Metallo-beta-lactamase" evidence="6">
    <location>
        <begin position="99"/>
        <end position="187"/>
    </location>
</feature>
<dbReference type="InterPro" id="IPR036866">
    <property type="entry name" value="RibonucZ/Hydroxyglut_hydro"/>
</dbReference>
<dbReference type="Pfam" id="PF00753">
    <property type="entry name" value="Lactamase_B"/>
    <property type="match status" value="1"/>
</dbReference>
<keyword evidence="5" id="KW-0862">Zinc</keyword>
<keyword evidence="8" id="KW-1185">Reference proteome</keyword>
<protein>
    <submittedName>
        <fullName evidence="7">Beta-lactamase-like protein</fullName>
    </submittedName>
</protein>
<comment type="similarity">
    <text evidence="2">Belongs to the metallo-beta-lactamase superfamily.</text>
</comment>
<dbReference type="OrthoDB" id="10250730at2759"/>
<dbReference type="EMBL" id="KQ964261">
    <property type="protein sequence ID" value="KXJ87810.1"/>
    <property type="molecule type" value="Genomic_DNA"/>
</dbReference>
<dbReference type="GO" id="GO:0016787">
    <property type="term" value="F:hydrolase activity"/>
    <property type="evidence" value="ECO:0007669"/>
    <property type="project" value="UniProtKB-KW"/>
</dbReference>
<gene>
    <name evidence="7" type="ORF">Micbo1qcDRAFT_124317</name>
</gene>
<dbReference type="Gene3D" id="3.60.15.10">
    <property type="entry name" value="Ribonuclease Z/Hydroxyacylglutathione hydrolase-like"/>
    <property type="match status" value="1"/>
</dbReference>
<dbReference type="InterPro" id="IPR001279">
    <property type="entry name" value="Metallo-B-lactamas"/>
</dbReference>
<dbReference type="PANTHER" id="PTHR42978">
    <property type="entry name" value="QUORUM-QUENCHING LACTONASE YTNP-RELATED-RELATED"/>
    <property type="match status" value="1"/>
</dbReference>
<dbReference type="SUPFAM" id="SSF56281">
    <property type="entry name" value="Metallo-hydrolase/oxidoreductase"/>
    <property type="match status" value="1"/>
</dbReference>
<evidence type="ECO:0000313" key="7">
    <source>
        <dbReference type="EMBL" id="KXJ87810.1"/>
    </source>
</evidence>
<accession>A0A136IS83</accession>
<dbReference type="AlphaFoldDB" id="A0A136IS83"/>
<evidence type="ECO:0000313" key="8">
    <source>
        <dbReference type="Proteomes" id="UP000070501"/>
    </source>
</evidence>